<dbReference type="KEGG" id="nta:107818504"/>
<accession>A0A1S4CFQ4</accession>
<sequence length="179" mass="20501">MVLTFSFGNLRWSAVQRRNRICRREGYELGLLSSPVLLGLESKNHDGSFDVLEWWKDKQKHYPVLSRMTRDILSVQASKVASKSAFSQAKLQIGDHRASMRESLKKSVLFRDWIRSERRNFGLAESQSEIDEAYEEMLAELAQDATSPESGDEQAFFPPPPTEIPPDLEGFMSFVRDNT</sequence>
<dbReference type="InterPro" id="IPR012337">
    <property type="entry name" value="RNaseH-like_sf"/>
</dbReference>
<dbReference type="PANTHER" id="PTHR23272:SF184">
    <property type="entry name" value="OS03G0311250 PROTEIN"/>
    <property type="match status" value="1"/>
</dbReference>
<reference evidence="3" key="1">
    <citation type="submission" date="2025-08" db="UniProtKB">
        <authorList>
            <consortium name="RefSeq"/>
        </authorList>
    </citation>
    <scope>IDENTIFICATION</scope>
</reference>
<evidence type="ECO:0000259" key="2">
    <source>
        <dbReference type="Pfam" id="PF05699"/>
    </source>
</evidence>
<dbReference type="OrthoDB" id="1306179at2759"/>
<evidence type="ECO:0000256" key="1">
    <source>
        <dbReference type="SAM" id="MobiDB-lite"/>
    </source>
</evidence>
<dbReference type="InterPro" id="IPR008906">
    <property type="entry name" value="HATC_C_dom"/>
</dbReference>
<dbReference type="SUPFAM" id="SSF53098">
    <property type="entry name" value="Ribonuclease H-like"/>
    <property type="match status" value="1"/>
</dbReference>
<dbReference type="Pfam" id="PF05699">
    <property type="entry name" value="Dimer_Tnp_hAT"/>
    <property type="match status" value="1"/>
</dbReference>
<proteinExistence type="predicted"/>
<dbReference type="RefSeq" id="XP_016500012.1">
    <property type="nucleotide sequence ID" value="XM_016644526.1"/>
</dbReference>
<gene>
    <name evidence="3" type="primary">LOC107818504</name>
</gene>
<protein>
    <recommendedName>
        <fullName evidence="2">HAT C-terminal dimerisation domain-containing protein</fullName>
    </recommendedName>
</protein>
<dbReference type="AlphaFoldDB" id="A0A1S4CFQ4"/>
<dbReference type="STRING" id="4097.A0A1S4CFQ4"/>
<name>A0A1S4CFQ4_TOBAC</name>
<organism evidence="3">
    <name type="scientific">Nicotiana tabacum</name>
    <name type="common">Common tobacco</name>
    <dbReference type="NCBI Taxonomy" id="4097"/>
    <lineage>
        <taxon>Eukaryota</taxon>
        <taxon>Viridiplantae</taxon>
        <taxon>Streptophyta</taxon>
        <taxon>Embryophyta</taxon>
        <taxon>Tracheophyta</taxon>
        <taxon>Spermatophyta</taxon>
        <taxon>Magnoliopsida</taxon>
        <taxon>eudicotyledons</taxon>
        <taxon>Gunneridae</taxon>
        <taxon>Pentapetalae</taxon>
        <taxon>asterids</taxon>
        <taxon>lamiids</taxon>
        <taxon>Solanales</taxon>
        <taxon>Solanaceae</taxon>
        <taxon>Nicotianoideae</taxon>
        <taxon>Nicotianeae</taxon>
        <taxon>Nicotiana</taxon>
    </lineage>
</organism>
<dbReference type="PaxDb" id="4097-A0A1S4CFQ4"/>
<feature type="domain" description="HAT C-terminal dimerisation" evidence="2">
    <location>
        <begin position="47"/>
        <end position="109"/>
    </location>
</feature>
<evidence type="ECO:0000313" key="3">
    <source>
        <dbReference type="RefSeq" id="XP_016500012.1"/>
    </source>
</evidence>
<dbReference type="GO" id="GO:0046983">
    <property type="term" value="F:protein dimerization activity"/>
    <property type="evidence" value="ECO:0007669"/>
    <property type="project" value="InterPro"/>
</dbReference>
<dbReference type="PANTHER" id="PTHR23272">
    <property type="entry name" value="BED FINGER-RELATED"/>
    <property type="match status" value="1"/>
</dbReference>
<feature type="region of interest" description="Disordered" evidence="1">
    <location>
        <begin position="142"/>
        <end position="169"/>
    </location>
</feature>